<reference evidence="7 8" key="1">
    <citation type="journal article" date="2016" name="G3 (Bethesda)">
        <title>First Draft Assembly and Annotation of the Genome of a California Endemic Oak Quercus lobata Nee (Fagaceae).</title>
        <authorList>
            <person name="Sork V.L."/>
            <person name="Fitz-Gibbon S.T."/>
            <person name="Puiu D."/>
            <person name="Crepeau M."/>
            <person name="Gugger P.F."/>
            <person name="Sherman R."/>
            <person name="Stevens K."/>
            <person name="Langley C.H."/>
            <person name="Pellegrini M."/>
            <person name="Salzberg S.L."/>
        </authorList>
    </citation>
    <scope>NUCLEOTIDE SEQUENCE [LARGE SCALE GENOMIC DNA]</scope>
    <source>
        <strain evidence="7 8">cv. SW786</strain>
    </source>
</reference>
<dbReference type="AlphaFoldDB" id="A0A7N2RF06"/>
<dbReference type="PROSITE" id="PS50294">
    <property type="entry name" value="WD_REPEATS_REGION"/>
    <property type="match status" value="3"/>
</dbReference>
<evidence type="ECO:0000256" key="3">
    <source>
        <dbReference type="ARBA" id="ARBA00022763"/>
    </source>
</evidence>
<dbReference type="Pfam" id="PF00400">
    <property type="entry name" value="WD40"/>
    <property type="match status" value="4"/>
</dbReference>
<dbReference type="GO" id="GO:0031464">
    <property type="term" value="C:Cul4A-RING E3 ubiquitin ligase complex"/>
    <property type="evidence" value="ECO:0007669"/>
    <property type="project" value="TreeGrafter"/>
</dbReference>
<evidence type="ECO:0000313" key="7">
    <source>
        <dbReference type="EnsemblPlants" id="QL12p038088:mrna"/>
    </source>
</evidence>
<dbReference type="PROSITE" id="PS00678">
    <property type="entry name" value="WD_REPEATS_1"/>
    <property type="match status" value="2"/>
</dbReference>
<dbReference type="EMBL" id="LRBV02000012">
    <property type="status" value="NOT_ANNOTATED_CDS"/>
    <property type="molecule type" value="Genomic_DNA"/>
</dbReference>
<evidence type="ECO:0000313" key="8">
    <source>
        <dbReference type="Proteomes" id="UP000594261"/>
    </source>
</evidence>
<dbReference type="InParanoid" id="A0A7N2RF06"/>
<dbReference type="PANTHER" id="PTHR46202:SF1">
    <property type="entry name" value="DNA EXCISION REPAIR PROTEIN ERCC-8"/>
    <property type="match status" value="1"/>
</dbReference>
<dbReference type="InterPro" id="IPR001680">
    <property type="entry name" value="WD40_rpt"/>
</dbReference>
<feature type="repeat" description="WD" evidence="5">
    <location>
        <begin position="345"/>
        <end position="386"/>
    </location>
</feature>
<dbReference type="GO" id="GO:0000109">
    <property type="term" value="C:nucleotide-excision repair complex"/>
    <property type="evidence" value="ECO:0007669"/>
    <property type="project" value="TreeGrafter"/>
</dbReference>
<accession>A0A7N2RF06</accession>
<evidence type="ECO:0000256" key="6">
    <source>
        <dbReference type="SAM" id="MobiDB-lite"/>
    </source>
</evidence>
<dbReference type="InterPro" id="IPR020472">
    <property type="entry name" value="WD40_PAC1"/>
</dbReference>
<dbReference type="FunFam" id="2.130.10.10:FF:001356">
    <property type="entry name" value="Excision repair cross-complementation group 8"/>
    <property type="match status" value="1"/>
</dbReference>
<sequence>MWKEIGDRERGILRPKSFTTRIKSNRIRTLQISNHKDIVSPHRASINSLQVDLTEGRYLLSGAADASAAVYDVQRATDYEAGGLIAKHKCLFVVDKQHEHGHKYAISSAIWYPVDTGLFITGSHDHHINVWDTNTTQVVMNFKMPGKVYRTAMSSLATTHMLIAAGTEDVQVRLCDIASGAFSHTLSGHRGNKKFIKNNQSYRMLPIYNIEESCLAFKYNIAFFMVDGVMTVEWSTSSEWVLVTGGCDGAIRFWDIRRAGCFLVLDQSHSQLGRRPTIPEHSATNKALTSKSLSSGQNLNAKPRAQQRKLANGNGTKQSPVGRMPAKGSLRQRLHPGMLSSLDRATAHYGAVTGLKATEDGMYLLSAGSDSRLRLWDVESGCNTLVNFETVRLQAGKPIQLATSQDSDLVFVPCMTAVKAFDVWSGNTSQTFRGHYEYVNSCWFSSQEQELYTGGNDKQILVWSPSRLIADEMDEGPAQDRDNWSD</sequence>
<feature type="repeat" description="WD" evidence="5">
    <location>
        <begin position="99"/>
        <end position="141"/>
    </location>
</feature>
<dbReference type="InterPro" id="IPR015943">
    <property type="entry name" value="WD40/YVTN_repeat-like_dom_sf"/>
</dbReference>
<dbReference type="SUPFAM" id="SSF50978">
    <property type="entry name" value="WD40 repeat-like"/>
    <property type="match status" value="1"/>
</dbReference>
<dbReference type="EnsemblPlants" id="QL12p038088:mrna">
    <property type="protein sequence ID" value="QL12p038088:mrna"/>
    <property type="gene ID" value="QL12p038088"/>
</dbReference>
<evidence type="ECO:0000256" key="4">
    <source>
        <dbReference type="ARBA" id="ARBA00023204"/>
    </source>
</evidence>
<keyword evidence="4" id="KW-0234">DNA repair</keyword>
<feature type="compositionally biased region" description="Polar residues" evidence="6">
    <location>
        <begin position="282"/>
        <end position="300"/>
    </location>
</feature>
<keyword evidence="3" id="KW-0227">DNA damage</keyword>
<dbReference type="Gramene" id="QL12p038088:mrna">
    <property type="protein sequence ID" value="QL12p038088:mrna"/>
    <property type="gene ID" value="QL12p038088"/>
</dbReference>
<protein>
    <recommendedName>
        <fullName evidence="9">Transducin/WD40 repeat-like superfamily protein</fullName>
    </recommendedName>
</protein>
<dbReference type="Gene3D" id="2.130.10.10">
    <property type="entry name" value="YVTN repeat-like/Quinoprotein amine dehydrogenase"/>
    <property type="match status" value="3"/>
</dbReference>
<feature type="repeat" description="WD" evidence="5">
    <location>
        <begin position="229"/>
        <end position="257"/>
    </location>
</feature>
<dbReference type="InterPro" id="IPR042238">
    <property type="entry name" value="Rad28/ERCC8/Ckn1/ATCSA-1"/>
</dbReference>
<dbReference type="FunCoup" id="A0A7N2RF06">
    <property type="interactions" value="3100"/>
</dbReference>
<keyword evidence="1 5" id="KW-0853">WD repeat</keyword>
<dbReference type="GO" id="GO:0000209">
    <property type="term" value="P:protein polyubiquitination"/>
    <property type="evidence" value="ECO:0007669"/>
    <property type="project" value="TreeGrafter"/>
</dbReference>
<dbReference type="GO" id="GO:0043161">
    <property type="term" value="P:proteasome-mediated ubiquitin-dependent protein catabolic process"/>
    <property type="evidence" value="ECO:0007669"/>
    <property type="project" value="TreeGrafter"/>
</dbReference>
<dbReference type="PROSITE" id="PS50082">
    <property type="entry name" value="WD_REPEATS_2"/>
    <property type="match status" value="4"/>
</dbReference>
<evidence type="ECO:0000256" key="2">
    <source>
        <dbReference type="ARBA" id="ARBA00022737"/>
    </source>
</evidence>
<dbReference type="PANTHER" id="PTHR46202">
    <property type="entry name" value="DNA EXCISION REPAIR PROTEIN ERCC-8"/>
    <property type="match status" value="1"/>
</dbReference>
<dbReference type="PRINTS" id="PR00320">
    <property type="entry name" value="GPROTEINBRPT"/>
</dbReference>
<proteinExistence type="predicted"/>
<feature type="region of interest" description="Disordered" evidence="6">
    <location>
        <begin position="273"/>
        <end position="332"/>
    </location>
</feature>
<keyword evidence="2" id="KW-0677">Repeat</keyword>
<name>A0A7N2RF06_QUELO</name>
<dbReference type="Proteomes" id="UP000594261">
    <property type="component" value="Chromosome 12"/>
</dbReference>
<reference evidence="7" key="2">
    <citation type="submission" date="2021-01" db="UniProtKB">
        <authorList>
            <consortium name="EnsemblPlants"/>
        </authorList>
    </citation>
    <scope>IDENTIFICATION</scope>
</reference>
<dbReference type="SMART" id="SM00320">
    <property type="entry name" value="WD40"/>
    <property type="match status" value="5"/>
</dbReference>
<evidence type="ECO:0000256" key="1">
    <source>
        <dbReference type="ARBA" id="ARBA00022574"/>
    </source>
</evidence>
<keyword evidence="8" id="KW-1185">Reference proteome</keyword>
<dbReference type="InterPro" id="IPR019775">
    <property type="entry name" value="WD40_repeat_CS"/>
</dbReference>
<organism evidence="7 8">
    <name type="scientific">Quercus lobata</name>
    <name type="common">Valley oak</name>
    <dbReference type="NCBI Taxonomy" id="97700"/>
    <lineage>
        <taxon>Eukaryota</taxon>
        <taxon>Viridiplantae</taxon>
        <taxon>Streptophyta</taxon>
        <taxon>Embryophyta</taxon>
        <taxon>Tracheophyta</taxon>
        <taxon>Spermatophyta</taxon>
        <taxon>Magnoliopsida</taxon>
        <taxon>eudicotyledons</taxon>
        <taxon>Gunneridae</taxon>
        <taxon>Pentapetalae</taxon>
        <taxon>rosids</taxon>
        <taxon>fabids</taxon>
        <taxon>Fagales</taxon>
        <taxon>Fagaceae</taxon>
        <taxon>Quercus</taxon>
    </lineage>
</organism>
<dbReference type="GO" id="GO:0006283">
    <property type="term" value="P:transcription-coupled nucleotide-excision repair"/>
    <property type="evidence" value="ECO:0007669"/>
    <property type="project" value="InterPro"/>
</dbReference>
<dbReference type="InterPro" id="IPR036322">
    <property type="entry name" value="WD40_repeat_dom_sf"/>
</dbReference>
<evidence type="ECO:0008006" key="9">
    <source>
        <dbReference type="Google" id="ProtNLM"/>
    </source>
</evidence>
<feature type="repeat" description="WD" evidence="5">
    <location>
        <begin position="432"/>
        <end position="464"/>
    </location>
</feature>
<dbReference type="OMA" id="WIPAPRE"/>
<evidence type="ECO:0000256" key="5">
    <source>
        <dbReference type="PROSITE-ProRule" id="PRU00221"/>
    </source>
</evidence>